<dbReference type="InterPro" id="IPR027417">
    <property type="entry name" value="P-loop_NTPase"/>
</dbReference>
<dbReference type="Proteomes" id="UP000011770">
    <property type="component" value="Unassembled WGS sequence"/>
</dbReference>
<accession>M3FPG3</accession>
<dbReference type="AlphaFoldDB" id="M3FPG3"/>
<dbReference type="Gene3D" id="3.40.50.300">
    <property type="entry name" value="P-loop containing nucleotide triphosphate hydrolases"/>
    <property type="match status" value="1"/>
</dbReference>
<gene>
    <name evidence="2" type="ORF">LEP1GSC188_3403</name>
</gene>
<dbReference type="InterPro" id="IPR049945">
    <property type="entry name" value="AAA_22"/>
</dbReference>
<proteinExistence type="predicted"/>
<protein>
    <submittedName>
        <fullName evidence="2">AAA domain protein</fullName>
    </submittedName>
</protein>
<evidence type="ECO:0000259" key="1">
    <source>
        <dbReference type="Pfam" id="PF13401"/>
    </source>
</evidence>
<dbReference type="GO" id="GO:0016887">
    <property type="term" value="F:ATP hydrolysis activity"/>
    <property type="evidence" value="ECO:0007669"/>
    <property type="project" value="InterPro"/>
</dbReference>
<dbReference type="EMBL" id="AHOR02000026">
    <property type="protein sequence ID" value="EMF82232.1"/>
    <property type="molecule type" value="Genomic_DNA"/>
</dbReference>
<name>M3FPG3_9LEPT</name>
<dbReference type="SUPFAM" id="SSF52540">
    <property type="entry name" value="P-loop containing nucleoside triphosphate hydrolases"/>
    <property type="match status" value="1"/>
</dbReference>
<sequence length="292" mass="33116">MLVTGDVGTGKTTLRRYISEEWATQNSYIIMNVTSWRNNGRSRVPVLMKRMIESISPDIIAPIDVELREEKLRSLLLRLQYKQTKRKKGKSEEPQKIILVVDSAQDINDPTFRELKKLREIHTAPLFPIIMFGNESSIINTVLSGREVGYRCKHVELDYLDYDEILEFAEQRFGISFETGKAGALARELFCEVVHPSPLGVEYLKGCLDEFSGFDGVATVDLIKQASLLDLRLRMKKAKVKVSDITKEAKESGVKLKTDEVAKILSGKSHASDEKIKMIQNLTEKVIRNNQG</sequence>
<feature type="domain" description="ORC1/DEAH AAA+ ATPase" evidence="1">
    <location>
        <begin position="1"/>
        <end position="135"/>
    </location>
</feature>
<reference evidence="2 3" key="1">
    <citation type="submission" date="2013-01" db="EMBL/GenBank/DDBJ databases">
        <authorList>
            <person name="Harkins D.M."/>
            <person name="Durkin A.S."/>
            <person name="Brinkac L.M."/>
            <person name="Haft D.H."/>
            <person name="Selengut J.D."/>
            <person name="Sanka R."/>
            <person name="DePew J."/>
            <person name="Purushe J."/>
            <person name="Tulsiani S.M."/>
            <person name="Graham G.C."/>
            <person name="Burns M.-A."/>
            <person name="Dohnt M.F."/>
            <person name="Smythe L.D."/>
            <person name="McKay D.B."/>
            <person name="Craig S.B."/>
            <person name="Vinetz J.M."/>
            <person name="Sutton G.G."/>
            <person name="Nierman W.C."/>
            <person name="Fouts D.E."/>
        </authorList>
    </citation>
    <scope>NUCLEOTIDE SEQUENCE [LARGE SCALE GENOMIC DNA]</scope>
    <source>
        <strain evidence="2 3">LT2116</strain>
    </source>
</reference>
<dbReference type="Pfam" id="PF13401">
    <property type="entry name" value="AAA_22"/>
    <property type="match status" value="1"/>
</dbReference>
<evidence type="ECO:0000313" key="3">
    <source>
        <dbReference type="Proteomes" id="UP000011770"/>
    </source>
</evidence>
<organism evidence="2 3">
    <name type="scientific">Leptospira weilii serovar Topaz str. LT2116</name>
    <dbReference type="NCBI Taxonomy" id="1088540"/>
    <lineage>
        <taxon>Bacteria</taxon>
        <taxon>Pseudomonadati</taxon>
        <taxon>Spirochaetota</taxon>
        <taxon>Spirochaetia</taxon>
        <taxon>Leptospirales</taxon>
        <taxon>Leptospiraceae</taxon>
        <taxon>Leptospira</taxon>
    </lineage>
</organism>
<evidence type="ECO:0000313" key="2">
    <source>
        <dbReference type="EMBL" id="EMF82232.1"/>
    </source>
</evidence>
<comment type="caution">
    <text evidence="2">The sequence shown here is derived from an EMBL/GenBank/DDBJ whole genome shotgun (WGS) entry which is preliminary data.</text>
</comment>